<dbReference type="InterPro" id="IPR027417">
    <property type="entry name" value="P-loop_NTPase"/>
</dbReference>
<organism evidence="2 3">
    <name type="scientific">Vibrio agarilyticus</name>
    <dbReference type="NCBI Taxonomy" id="2726741"/>
    <lineage>
        <taxon>Bacteria</taxon>
        <taxon>Pseudomonadati</taxon>
        <taxon>Pseudomonadota</taxon>
        <taxon>Gammaproteobacteria</taxon>
        <taxon>Vibrionales</taxon>
        <taxon>Vibrionaceae</taxon>
        <taxon>Vibrio</taxon>
    </lineage>
</organism>
<dbReference type="EMBL" id="JABAIK010000011">
    <property type="protein sequence ID" value="NLS13671.1"/>
    <property type="molecule type" value="Genomic_DNA"/>
</dbReference>
<dbReference type="SUPFAM" id="SSF52540">
    <property type="entry name" value="P-loop containing nucleoside triphosphate hydrolases"/>
    <property type="match status" value="1"/>
</dbReference>
<proteinExistence type="predicted"/>
<feature type="domain" description="NadR/Ttd14 AAA" evidence="1">
    <location>
        <begin position="5"/>
        <end position="166"/>
    </location>
</feature>
<protein>
    <submittedName>
        <fullName evidence="2">AAA family ATPase</fullName>
    </submittedName>
</protein>
<dbReference type="AlphaFoldDB" id="A0A7X8TRV4"/>
<dbReference type="RefSeq" id="WP_168836767.1">
    <property type="nucleotide sequence ID" value="NZ_JABAIK010000011.1"/>
</dbReference>
<reference evidence="2 3" key="1">
    <citation type="submission" date="2020-04" db="EMBL/GenBank/DDBJ databases">
        <title>Vibrio sp. SM6, a novel species isolated from seawater.</title>
        <authorList>
            <person name="Wang X."/>
        </authorList>
    </citation>
    <scope>NUCLEOTIDE SEQUENCE [LARGE SCALE GENOMIC DNA]</scope>
    <source>
        <strain evidence="2 3">SM6</strain>
    </source>
</reference>
<dbReference type="Proteomes" id="UP000535589">
    <property type="component" value="Unassembled WGS sequence"/>
</dbReference>
<name>A0A7X8TRV4_9VIBR</name>
<evidence type="ECO:0000259" key="1">
    <source>
        <dbReference type="Pfam" id="PF13521"/>
    </source>
</evidence>
<evidence type="ECO:0000313" key="3">
    <source>
        <dbReference type="Proteomes" id="UP000535589"/>
    </source>
</evidence>
<dbReference type="Pfam" id="PF13521">
    <property type="entry name" value="AAA_28"/>
    <property type="match status" value="1"/>
</dbReference>
<sequence>MAAPFIVSGGPGAGKTTLLAQLSKRGFVVLDEVPRRLIEEQSAKENGILPWHDLPRFAALCFEAMREQKRLACQQETRTFLDRAMPDIIGYLTLAGESIPQEYVEACLGYQKVAFLCKPERSIYVQDAIRPYPFEQALAIHQALEETYRWLGFEVIDVPLLAVEARTQWLVAKLGALIE</sequence>
<gene>
    <name evidence="2" type="ORF">HGP28_12285</name>
</gene>
<evidence type="ECO:0000313" key="2">
    <source>
        <dbReference type="EMBL" id="NLS13671.1"/>
    </source>
</evidence>
<dbReference type="InterPro" id="IPR038727">
    <property type="entry name" value="NadR/Ttd14_AAA_dom"/>
</dbReference>
<dbReference type="Gene3D" id="3.40.50.300">
    <property type="entry name" value="P-loop containing nucleotide triphosphate hydrolases"/>
    <property type="match status" value="1"/>
</dbReference>
<comment type="caution">
    <text evidence="2">The sequence shown here is derived from an EMBL/GenBank/DDBJ whole genome shotgun (WGS) entry which is preliminary data.</text>
</comment>
<accession>A0A7X8TRV4</accession>
<keyword evidence="3" id="KW-1185">Reference proteome</keyword>